<evidence type="ECO:0000313" key="2">
    <source>
        <dbReference type="Proteomes" id="UP000016936"/>
    </source>
</evidence>
<organism evidence="1 2">
    <name type="scientific">Cochliobolus heterostrophus (strain C5 / ATCC 48332 / race O)</name>
    <name type="common">Southern corn leaf blight fungus</name>
    <name type="synonym">Bipolaris maydis</name>
    <dbReference type="NCBI Taxonomy" id="701091"/>
    <lineage>
        <taxon>Eukaryota</taxon>
        <taxon>Fungi</taxon>
        <taxon>Dikarya</taxon>
        <taxon>Ascomycota</taxon>
        <taxon>Pezizomycotina</taxon>
        <taxon>Dothideomycetes</taxon>
        <taxon>Pleosporomycetidae</taxon>
        <taxon>Pleosporales</taxon>
        <taxon>Pleosporineae</taxon>
        <taxon>Pleosporaceae</taxon>
        <taxon>Bipolaris</taxon>
    </lineage>
</organism>
<proteinExistence type="predicted"/>
<evidence type="ECO:0000313" key="1">
    <source>
        <dbReference type="EMBL" id="EMD97226.1"/>
    </source>
</evidence>
<accession>M2UUI5</accession>
<reference evidence="2" key="2">
    <citation type="journal article" date="2013" name="PLoS Genet.">
        <title>Comparative genome structure, secondary metabolite, and effector coding capacity across Cochliobolus pathogens.</title>
        <authorList>
            <person name="Condon B.J."/>
            <person name="Leng Y."/>
            <person name="Wu D."/>
            <person name="Bushley K.E."/>
            <person name="Ohm R.A."/>
            <person name="Otillar R."/>
            <person name="Martin J."/>
            <person name="Schackwitz W."/>
            <person name="Grimwood J."/>
            <person name="MohdZainudin N."/>
            <person name="Xue C."/>
            <person name="Wang R."/>
            <person name="Manning V.A."/>
            <person name="Dhillon B."/>
            <person name="Tu Z.J."/>
            <person name="Steffenson B.J."/>
            <person name="Salamov A."/>
            <person name="Sun H."/>
            <person name="Lowry S."/>
            <person name="LaButti K."/>
            <person name="Han J."/>
            <person name="Copeland A."/>
            <person name="Lindquist E."/>
            <person name="Barry K."/>
            <person name="Schmutz J."/>
            <person name="Baker S.E."/>
            <person name="Ciuffetti L.M."/>
            <person name="Grigoriev I.V."/>
            <person name="Zhong S."/>
            <person name="Turgeon B.G."/>
        </authorList>
    </citation>
    <scope>NUCLEOTIDE SEQUENCE [LARGE SCALE GENOMIC DNA]</scope>
    <source>
        <strain evidence="2">C5 / ATCC 48332 / race O</strain>
    </source>
</reference>
<gene>
    <name evidence="1" type="ORF">COCHEDRAFT_1199984</name>
</gene>
<dbReference type="HOGENOM" id="CLU_1475040_0_0_1"/>
<name>M2UUI5_COCH5</name>
<sequence length="183" mass="19711">MSALHAACESNPEPSYTLLGLLSNALGVQQNCNRHATVKSHRLLTTPVSESGLIRSRMPLPDAWLQECSKGSSRALLLLQWAASPTRMQSRPSGLNTASMPEKARRFGTMPPTDGVMHDALERLEFPDGKASSGPMLSRQAHGHCVLVARDSASGAGKLPVAVVAVRTCEIWISGKCKLNYLH</sequence>
<reference evidence="1 2" key="1">
    <citation type="journal article" date="2012" name="PLoS Pathog.">
        <title>Diverse lifestyles and strategies of plant pathogenesis encoded in the genomes of eighteen Dothideomycetes fungi.</title>
        <authorList>
            <person name="Ohm R.A."/>
            <person name="Feau N."/>
            <person name="Henrissat B."/>
            <person name="Schoch C.L."/>
            <person name="Horwitz B.A."/>
            <person name="Barry K.W."/>
            <person name="Condon B.J."/>
            <person name="Copeland A.C."/>
            <person name="Dhillon B."/>
            <person name="Glaser F."/>
            <person name="Hesse C.N."/>
            <person name="Kosti I."/>
            <person name="LaButti K."/>
            <person name="Lindquist E.A."/>
            <person name="Lucas S."/>
            <person name="Salamov A.A."/>
            <person name="Bradshaw R.E."/>
            <person name="Ciuffetti L."/>
            <person name="Hamelin R.C."/>
            <person name="Kema G.H.J."/>
            <person name="Lawrence C."/>
            <person name="Scott J.A."/>
            <person name="Spatafora J.W."/>
            <person name="Turgeon B.G."/>
            <person name="de Wit P.J.G.M."/>
            <person name="Zhong S."/>
            <person name="Goodwin S.B."/>
            <person name="Grigoriev I.V."/>
        </authorList>
    </citation>
    <scope>NUCLEOTIDE SEQUENCE [LARGE SCALE GENOMIC DNA]</scope>
    <source>
        <strain evidence="2">C5 / ATCC 48332 / race O</strain>
    </source>
</reference>
<dbReference type="AlphaFoldDB" id="M2UUI5"/>
<dbReference type="Proteomes" id="UP000016936">
    <property type="component" value="Unassembled WGS sequence"/>
</dbReference>
<dbReference type="EMBL" id="KB445569">
    <property type="protein sequence ID" value="EMD97226.1"/>
    <property type="molecule type" value="Genomic_DNA"/>
</dbReference>
<protein>
    <submittedName>
        <fullName evidence="1">Uncharacterized protein</fullName>
    </submittedName>
</protein>
<keyword evidence="2" id="KW-1185">Reference proteome</keyword>